<dbReference type="InterPro" id="IPR011049">
    <property type="entry name" value="Serralysin-like_metalloprot_C"/>
</dbReference>
<feature type="signal peptide" evidence="1">
    <location>
        <begin position="1"/>
        <end position="37"/>
    </location>
</feature>
<gene>
    <name evidence="2" type="ORF">SMD11_0018</name>
</gene>
<dbReference type="OrthoDB" id="4316310at2"/>
<proteinExistence type="predicted"/>
<dbReference type="RefSeq" id="WP_087924424.1">
    <property type="nucleotide sequence ID" value="NZ_CP021744.1"/>
</dbReference>
<accession>A0A1Z2KUJ7</accession>
<protein>
    <submittedName>
        <fullName evidence="2">Uncharacterized protein</fullName>
    </submittedName>
</protein>
<organism evidence="2 3">
    <name type="scientific">Streptomyces albireticuli</name>
    <dbReference type="NCBI Taxonomy" id="1940"/>
    <lineage>
        <taxon>Bacteria</taxon>
        <taxon>Bacillati</taxon>
        <taxon>Actinomycetota</taxon>
        <taxon>Actinomycetes</taxon>
        <taxon>Kitasatosporales</taxon>
        <taxon>Streptomycetaceae</taxon>
        <taxon>Streptomyces</taxon>
    </lineage>
</organism>
<keyword evidence="1" id="KW-0732">Signal</keyword>
<dbReference type="KEGG" id="salj:SMD11_0018"/>
<dbReference type="AlphaFoldDB" id="A0A1Z2KUJ7"/>
<dbReference type="Gene3D" id="2.160.20.160">
    <property type="match status" value="1"/>
</dbReference>
<evidence type="ECO:0000313" key="2">
    <source>
        <dbReference type="EMBL" id="ARZ65686.1"/>
    </source>
</evidence>
<reference evidence="2 3" key="1">
    <citation type="submission" date="2017-06" db="EMBL/GenBank/DDBJ databases">
        <title>Streptomyces albireticuli Genome sequencing and assembly.</title>
        <authorList>
            <person name="Wang Y."/>
            <person name="Du B."/>
            <person name="Ding Y."/>
            <person name="Liu H."/>
            <person name="Hou Q."/>
            <person name="Liu K."/>
            <person name="Yao L."/>
            <person name="Wang C."/>
        </authorList>
    </citation>
    <scope>NUCLEOTIDE SEQUENCE [LARGE SCALE GENOMIC DNA]</scope>
    <source>
        <strain evidence="2 3">MDJK11</strain>
    </source>
</reference>
<sequence>MNAAQHTPARSARRRTARLAAAAALLLLPATAPGALAVPAQAASSCTVNGVPQPGPVINGTPGNDTVICSFLDTGHVINALAGNDTITFSGDIRGRLNAGDGADAVTTNRGSHLFPEGDLDGQFGRDRITISGTAEGKVRGGQDSDQIDLDNATTAQSTLVRGARGDDRVTFHSGVVNKGSVEGFDGNDVIVVPDNQGVVDGGAGVDVCRVGGNPPLNCEVRRR</sequence>
<evidence type="ECO:0000256" key="1">
    <source>
        <dbReference type="SAM" id="SignalP"/>
    </source>
</evidence>
<feature type="chain" id="PRO_5012689836" evidence="1">
    <location>
        <begin position="38"/>
        <end position="224"/>
    </location>
</feature>
<dbReference type="SUPFAM" id="SSF51120">
    <property type="entry name" value="beta-Roll"/>
    <property type="match status" value="1"/>
</dbReference>
<evidence type="ECO:0000313" key="3">
    <source>
        <dbReference type="Proteomes" id="UP000195755"/>
    </source>
</evidence>
<dbReference type="Proteomes" id="UP000195755">
    <property type="component" value="Chromosome"/>
</dbReference>
<name>A0A1Z2KUJ7_9ACTN</name>
<dbReference type="EMBL" id="CP021744">
    <property type="protein sequence ID" value="ARZ65686.1"/>
    <property type="molecule type" value="Genomic_DNA"/>
</dbReference>